<dbReference type="EMBL" id="BLZA01000028">
    <property type="protein sequence ID" value="GHJ88109.1"/>
    <property type="molecule type" value="Genomic_DNA"/>
</dbReference>
<evidence type="ECO:0000313" key="4">
    <source>
        <dbReference type="EMBL" id="GHJ88109.1"/>
    </source>
</evidence>
<keyword evidence="5" id="KW-1185">Reference proteome</keyword>
<dbReference type="PANTHER" id="PTHR32285:SF48">
    <property type="entry name" value="PROTEIN TRICHOME BIREFRINGENCE-LIKE 19"/>
    <property type="match status" value="1"/>
</dbReference>
<gene>
    <name evidence="4" type="ORF">NliqN6_4511</name>
</gene>
<feature type="region of interest" description="Disordered" evidence="2">
    <location>
        <begin position="404"/>
        <end position="424"/>
    </location>
</feature>
<feature type="compositionally biased region" description="Basic and acidic residues" evidence="2">
    <location>
        <begin position="405"/>
        <end position="415"/>
    </location>
</feature>
<evidence type="ECO:0000256" key="1">
    <source>
        <dbReference type="ARBA" id="ARBA00007727"/>
    </source>
</evidence>
<proteinExistence type="inferred from homology"/>
<evidence type="ECO:0000313" key="5">
    <source>
        <dbReference type="Proteomes" id="UP000620104"/>
    </source>
</evidence>
<dbReference type="AlphaFoldDB" id="A0A8H3TW18"/>
<dbReference type="PANTHER" id="PTHR32285">
    <property type="entry name" value="PROTEIN TRICHOME BIREFRINGENCE-LIKE 9-RELATED"/>
    <property type="match status" value="1"/>
</dbReference>
<feature type="domain" description="Trichome birefringence-like C-terminal" evidence="3">
    <location>
        <begin position="365"/>
        <end position="502"/>
    </location>
</feature>
<dbReference type="Pfam" id="PF13839">
    <property type="entry name" value="PC-Esterase"/>
    <property type="match status" value="1"/>
</dbReference>
<sequence>MRNHSRAVFWRTGALAITLVGVVQLAWLQHRDALSGRSISSPVGFAQVWSAYRVSGNDGQDWDPQDLHQTLEDSELELLEDVYIDGNASPQLPFLQEEEVDWCSEAEYLDGEWVPRDEEVTMDNIRSIFKYSDTARFGCMARDAPREFQPNFEDPDYYARITEVAQYIWKPKSGCRQHKLDSWNLAKYCLRSKGGCSLVGDSLTDQIWNVYTAVLVNEKDPLFMINPSLERIYNITVNRYHPDAEALANAAGVTMDRLDRPVINYWREHHLVNREELDAVFAGSAGYQNWTGADASRENGWIWPRSWWHARWKWLLGHDISLVPRSSDGVTPEEEHSVLSLSTGPHWTDVEIWPPSSSMDPLEDLRRGYEGVVDIVLQNVTEVAKDNKVLAWWRSNVAAHPECSQYERPENDRTSHRSTKNPQSKAFNWDQFPIYNEYAAKLLGYKPSASKHGLQENVSAMKYLDLWPLSVTRPDAHLKPQADCLHYCVPSVPNEWVNFLWHSMVMAAQNDDYDDDSAAAYSVRGR</sequence>
<evidence type="ECO:0000259" key="3">
    <source>
        <dbReference type="Pfam" id="PF13839"/>
    </source>
</evidence>
<name>A0A8H3TW18_9TREE</name>
<reference evidence="4" key="1">
    <citation type="submission" date="2020-07" db="EMBL/GenBank/DDBJ databases">
        <title>Draft Genome Sequence of a Deep-Sea Yeast, Naganishia (Cryptococcus) liquefaciens strain N6.</title>
        <authorList>
            <person name="Han Y.W."/>
            <person name="Kajitani R."/>
            <person name="Morimoto H."/>
            <person name="Parhat M."/>
            <person name="Tsubouchi H."/>
            <person name="Bakenova O."/>
            <person name="Ogata M."/>
            <person name="Argunhan B."/>
            <person name="Aoki R."/>
            <person name="Kajiwara S."/>
            <person name="Itoh T."/>
            <person name="Iwasaki H."/>
        </authorList>
    </citation>
    <scope>NUCLEOTIDE SEQUENCE</scope>
    <source>
        <strain evidence="4">N6</strain>
    </source>
</reference>
<protein>
    <recommendedName>
        <fullName evidence="3">Trichome birefringence-like C-terminal domain-containing protein</fullName>
    </recommendedName>
</protein>
<comment type="similarity">
    <text evidence="1">Belongs to the PC-esterase family. TBL subfamily.</text>
</comment>
<dbReference type="InterPro" id="IPR029962">
    <property type="entry name" value="TBL"/>
</dbReference>
<dbReference type="GO" id="GO:0016413">
    <property type="term" value="F:O-acetyltransferase activity"/>
    <property type="evidence" value="ECO:0007669"/>
    <property type="project" value="InterPro"/>
</dbReference>
<comment type="caution">
    <text evidence="4">The sequence shown here is derived from an EMBL/GenBank/DDBJ whole genome shotgun (WGS) entry which is preliminary data.</text>
</comment>
<organism evidence="4 5">
    <name type="scientific">Naganishia liquefaciens</name>
    <dbReference type="NCBI Taxonomy" id="104408"/>
    <lineage>
        <taxon>Eukaryota</taxon>
        <taxon>Fungi</taxon>
        <taxon>Dikarya</taxon>
        <taxon>Basidiomycota</taxon>
        <taxon>Agaricomycotina</taxon>
        <taxon>Tremellomycetes</taxon>
        <taxon>Filobasidiales</taxon>
        <taxon>Filobasidiaceae</taxon>
        <taxon>Naganishia</taxon>
    </lineage>
</organism>
<dbReference type="OrthoDB" id="630188at2759"/>
<dbReference type="InterPro" id="IPR026057">
    <property type="entry name" value="TBL_C"/>
</dbReference>
<accession>A0A8H3TW18</accession>
<evidence type="ECO:0000256" key="2">
    <source>
        <dbReference type="SAM" id="MobiDB-lite"/>
    </source>
</evidence>
<dbReference type="Proteomes" id="UP000620104">
    <property type="component" value="Unassembled WGS sequence"/>
</dbReference>